<protein>
    <submittedName>
        <fullName evidence="1">Uncharacterized protein</fullName>
    </submittedName>
</protein>
<feature type="non-terminal residue" evidence="1">
    <location>
        <position position="1"/>
    </location>
</feature>
<sequence>YTGANIAAIINATLKSFKISACSLGYFILNNTTNNDAAINALAIKYNFNACY</sequence>
<accession>A0A6A5UKV4</accession>
<gene>
    <name evidence="1" type="ORF">BU23DRAFT_492721</name>
</gene>
<name>A0A6A5UKV4_9PLEO</name>
<dbReference type="Proteomes" id="UP000800036">
    <property type="component" value="Unassembled WGS sequence"/>
</dbReference>
<keyword evidence="2" id="KW-1185">Reference proteome</keyword>
<reference evidence="1" key="1">
    <citation type="journal article" date="2020" name="Stud. Mycol.">
        <title>101 Dothideomycetes genomes: a test case for predicting lifestyles and emergence of pathogens.</title>
        <authorList>
            <person name="Haridas S."/>
            <person name="Albert R."/>
            <person name="Binder M."/>
            <person name="Bloem J."/>
            <person name="Labutti K."/>
            <person name="Salamov A."/>
            <person name="Andreopoulos B."/>
            <person name="Baker S."/>
            <person name="Barry K."/>
            <person name="Bills G."/>
            <person name="Bluhm B."/>
            <person name="Cannon C."/>
            <person name="Castanera R."/>
            <person name="Culley D."/>
            <person name="Daum C."/>
            <person name="Ezra D."/>
            <person name="Gonzalez J."/>
            <person name="Henrissat B."/>
            <person name="Kuo A."/>
            <person name="Liang C."/>
            <person name="Lipzen A."/>
            <person name="Lutzoni F."/>
            <person name="Magnuson J."/>
            <person name="Mondo S."/>
            <person name="Nolan M."/>
            <person name="Ohm R."/>
            <person name="Pangilinan J."/>
            <person name="Park H.-J."/>
            <person name="Ramirez L."/>
            <person name="Alfaro M."/>
            <person name="Sun H."/>
            <person name="Tritt A."/>
            <person name="Yoshinaga Y."/>
            <person name="Zwiers L.-H."/>
            <person name="Turgeon B."/>
            <person name="Goodwin S."/>
            <person name="Spatafora J."/>
            <person name="Crous P."/>
            <person name="Grigoriev I."/>
        </authorList>
    </citation>
    <scope>NUCLEOTIDE SEQUENCE</scope>
    <source>
        <strain evidence="1">CBS 107.79</strain>
    </source>
</reference>
<evidence type="ECO:0000313" key="2">
    <source>
        <dbReference type="Proteomes" id="UP000800036"/>
    </source>
</evidence>
<dbReference type="EMBL" id="ML976788">
    <property type="protein sequence ID" value="KAF1964422.1"/>
    <property type="molecule type" value="Genomic_DNA"/>
</dbReference>
<proteinExistence type="predicted"/>
<evidence type="ECO:0000313" key="1">
    <source>
        <dbReference type="EMBL" id="KAF1964422.1"/>
    </source>
</evidence>
<dbReference type="AlphaFoldDB" id="A0A6A5UKV4"/>
<organism evidence="1 2">
    <name type="scientific">Bimuria novae-zelandiae CBS 107.79</name>
    <dbReference type="NCBI Taxonomy" id="1447943"/>
    <lineage>
        <taxon>Eukaryota</taxon>
        <taxon>Fungi</taxon>
        <taxon>Dikarya</taxon>
        <taxon>Ascomycota</taxon>
        <taxon>Pezizomycotina</taxon>
        <taxon>Dothideomycetes</taxon>
        <taxon>Pleosporomycetidae</taxon>
        <taxon>Pleosporales</taxon>
        <taxon>Massarineae</taxon>
        <taxon>Didymosphaeriaceae</taxon>
        <taxon>Bimuria</taxon>
    </lineage>
</organism>